<dbReference type="EMBL" id="MFHD01000003">
    <property type="protein sequence ID" value="OGF63379.1"/>
    <property type="molecule type" value="Genomic_DNA"/>
</dbReference>
<protein>
    <submittedName>
        <fullName evidence="1">Uncharacterized protein</fullName>
    </submittedName>
</protein>
<organism evidence="1 2">
    <name type="scientific">Candidatus Giovannonibacteria bacterium RIFCSPHIGHO2_01_FULL_45_23</name>
    <dbReference type="NCBI Taxonomy" id="1798325"/>
    <lineage>
        <taxon>Bacteria</taxon>
        <taxon>Candidatus Giovannoniibacteriota</taxon>
    </lineage>
</organism>
<dbReference type="Proteomes" id="UP000179251">
    <property type="component" value="Unassembled WGS sequence"/>
</dbReference>
<evidence type="ECO:0000313" key="1">
    <source>
        <dbReference type="EMBL" id="OGF63379.1"/>
    </source>
</evidence>
<evidence type="ECO:0000313" key="2">
    <source>
        <dbReference type="Proteomes" id="UP000179251"/>
    </source>
</evidence>
<reference evidence="1 2" key="1">
    <citation type="journal article" date="2016" name="Nat. Commun.">
        <title>Thousands of microbial genomes shed light on interconnected biogeochemical processes in an aquifer system.</title>
        <authorList>
            <person name="Anantharaman K."/>
            <person name="Brown C.T."/>
            <person name="Hug L.A."/>
            <person name="Sharon I."/>
            <person name="Castelle C.J."/>
            <person name="Probst A.J."/>
            <person name="Thomas B.C."/>
            <person name="Singh A."/>
            <person name="Wilkins M.J."/>
            <person name="Karaoz U."/>
            <person name="Brodie E.L."/>
            <person name="Williams K.H."/>
            <person name="Hubbard S.S."/>
            <person name="Banfield J.F."/>
        </authorList>
    </citation>
    <scope>NUCLEOTIDE SEQUENCE [LARGE SCALE GENOMIC DNA]</scope>
</reference>
<name>A0A1F5VIT9_9BACT</name>
<accession>A0A1F5VIT9</accession>
<comment type="caution">
    <text evidence="1">The sequence shown here is derived from an EMBL/GenBank/DDBJ whole genome shotgun (WGS) entry which is preliminary data.</text>
</comment>
<gene>
    <name evidence="1" type="ORF">A2834_04135</name>
</gene>
<proteinExistence type="predicted"/>
<sequence>MGELKVMPYRFTVHEGDMVELPDGNTGVIEKVDFFMGGNSKSVKVRPTGIPWYRRLGMKHWFYDEQIDALKFLAGKERR</sequence>
<dbReference type="AlphaFoldDB" id="A0A1F5VIT9"/>
<dbReference type="STRING" id="1798325.A2834_04135"/>